<dbReference type="RefSeq" id="WP_018324200.1">
    <property type="nucleotide sequence ID" value="NZ_JACHBK010000001.1"/>
</dbReference>
<dbReference type="Proteomes" id="UP000585507">
    <property type="component" value="Unassembled WGS sequence"/>
</dbReference>
<dbReference type="Pfam" id="PF10135">
    <property type="entry name" value="Rod-binding"/>
    <property type="match status" value="1"/>
</dbReference>
<feature type="domain" description="Flagellar protein FlgJ N-terminal" evidence="1">
    <location>
        <begin position="93"/>
        <end position="138"/>
    </location>
</feature>
<accession>A0A7W8U6T9</accession>
<reference evidence="2 3" key="1">
    <citation type="submission" date="2020-08" db="EMBL/GenBank/DDBJ databases">
        <title>Genomic Encyclopedia of Type Strains, Phase IV (KMG-V): Genome sequencing to study the core and pangenomes of soil and plant-associated prokaryotes.</title>
        <authorList>
            <person name="Whitman W."/>
        </authorList>
    </citation>
    <scope>NUCLEOTIDE SEQUENCE [LARGE SCALE GENOMIC DNA]</scope>
    <source>
        <strain evidence="2 3">SEMIA 4084</strain>
    </source>
</reference>
<dbReference type="AlphaFoldDB" id="A0A7W8U6T9"/>
<evidence type="ECO:0000313" key="2">
    <source>
        <dbReference type="EMBL" id="MBB5533894.1"/>
    </source>
</evidence>
<dbReference type="InterPro" id="IPR019301">
    <property type="entry name" value="Flagellar_prot_FlgJ_N"/>
</dbReference>
<sequence length="188" mass="20034">MAISPPSDLVLDVVRAADPAEVQEAQARLKANRAAFQATSLAENGTGFANTVAVLNQDSPTNSLGDINNRAEAKKIPESYRKFEAMVLQNFVKSMLPTESEEVYGKGTSGDMWKSMMAEQIGNVMAQGDGVGIAESMITDRIVGSDGPGRVNASLDGNDNNVALSMVQEYERKAVANFMGTGNENEQA</sequence>
<organism evidence="2 3">
    <name type="scientific">Rhizobium giardinii</name>
    <dbReference type="NCBI Taxonomy" id="56731"/>
    <lineage>
        <taxon>Bacteria</taxon>
        <taxon>Pseudomonadati</taxon>
        <taxon>Pseudomonadota</taxon>
        <taxon>Alphaproteobacteria</taxon>
        <taxon>Hyphomicrobiales</taxon>
        <taxon>Rhizobiaceae</taxon>
        <taxon>Rhizobium/Agrobacterium group</taxon>
        <taxon>Rhizobium</taxon>
    </lineage>
</organism>
<gene>
    <name evidence="2" type="ORF">GGD55_000555</name>
</gene>
<comment type="caution">
    <text evidence="2">The sequence shown here is derived from an EMBL/GenBank/DDBJ whole genome shotgun (WGS) entry which is preliminary data.</text>
</comment>
<protein>
    <submittedName>
        <fullName evidence="2">Rod binding domain-containing protein</fullName>
    </submittedName>
</protein>
<evidence type="ECO:0000259" key="1">
    <source>
        <dbReference type="Pfam" id="PF10135"/>
    </source>
</evidence>
<evidence type="ECO:0000313" key="3">
    <source>
        <dbReference type="Proteomes" id="UP000585507"/>
    </source>
</evidence>
<keyword evidence="3" id="KW-1185">Reference proteome</keyword>
<name>A0A7W8U6T9_9HYPH</name>
<dbReference type="EMBL" id="JACHBK010000001">
    <property type="protein sequence ID" value="MBB5533894.1"/>
    <property type="molecule type" value="Genomic_DNA"/>
</dbReference>
<proteinExistence type="predicted"/>